<dbReference type="SUPFAM" id="SSF50998">
    <property type="entry name" value="Quinoprotein alcohol dehydrogenase-like"/>
    <property type="match status" value="1"/>
</dbReference>
<dbReference type="InterPro" id="IPR015943">
    <property type="entry name" value="WD40/YVTN_repeat-like_dom_sf"/>
</dbReference>
<dbReference type="InterPro" id="IPR011047">
    <property type="entry name" value="Quinoprotein_ADH-like_sf"/>
</dbReference>
<dbReference type="AlphaFoldDB" id="A0A1A3KKG7"/>
<gene>
    <name evidence="2" type="ORF">A5640_14910</name>
</gene>
<evidence type="ECO:0000259" key="1">
    <source>
        <dbReference type="Pfam" id="PF13360"/>
    </source>
</evidence>
<dbReference type="Pfam" id="PF13360">
    <property type="entry name" value="PQQ_2"/>
    <property type="match status" value="1"/>
</dbReference>
<dbReference type="Gene3D" id="2.130.10.10">
    <property type="entry name" value="YVTN repeat-like/Quinoprotein amine dehydrogenase"/>
    <property type="match status" value="2"/>
</dbReference>
<proteinExistence type="predicted"/>
<dbReference type="EMBL" id="LZLM01000078">
    <property type="protein sequence ID" value="OBJ84934.1"/>
    <property type="molecule type" value="Genomic_DNA"/>
</dbReference>
<sequence>MKTRTREESVFARRLLAAVSVAALTVGIGACGNTDSWVDAAPAEGWPAQYGDASNSGYTAATGASKLKLQWTRSTKGTLGSGPALGARGYLALNAQTPAGCSFMQWESGNGRQRWCTRLVQGGGFGGPLFDRFDNIYVGQPGAIISFPTTQWTRWRKPVIGMPTTPRFLGDGHLLVSTHLGQMLVFDTHRGAVVGTALDLVDGVDPADATRGLADCAAARPGCPVAAAPAFSESSATAVVSVWQPGAPAAGLVGLKYRGGQLAREWTSDAVTAGVLASPVLSADGGTVYVNGRDQRLWALQATDGKVKWSAPLGFTAQTPPAVTPQGLVVSGGGPDTRLTAFRDAGNHADPAWRRDDVTPLSSATLAGSGVGYALVALPPQDGGPGMSLLVFDTKDGHTVNSYPLPAATGTAVGVSLGKDRRVVAVTGDGQIYTFDQE</sequence>
<dbReference type="PANTHER" id="PTHR34512">
    <property type="entry name" value="CELL SURFACE PROTEIN"/>
    <property type="match status" value="1"/>
</dbReference>
<dbReference type="PROSITE" id="PS51257">
    <property type="entry name" value="PROKAR_LIPOPROTEIN"/>
    <property type="match status" value="1"/>
</dbReference>
<dbReference type="PANTHER" id="PTHR34512:SF30">
    <property type="entry name" value="OUTER MEMBRANE PROTEIN ASSEMBLY FACTOR BAMB"/>
    <property type="match status" value="1"/>
</dbReference>
<dbReference type="Proteomes" id="UP000093925">
    <property type="component" value="Unassembled WGS sequence"/>
</dbReference>
<evidence type="ECO:0000313" key="2">
    <source>
        <dbReference type="EMBL" id="OBJ84934.1"/>
    </source>
</evidence>
<feature type="domain" description="Pyrrolo-quinoline quinone repeat" evidence="1">
    <location>
        <begin position="266"/>
        <end position="435"/>
    </location>
</feature>
<evidence type="ECO:0000313" key="3">
    <source>
        <dbReference type="Proteomes" id="UP000093925"/>
    </source>
</evidence>
<comment type="caution">
    <text evidence="2">The sequence shown here is derived from an EMBL/GenBank/DDBJ whole genome shotgun (WGS) entry which is preliminary data.</text>
</comment>
<reference evidence="2 3" key="1">
    <citation type="submission" date="2016-06" db="EMBL/GenBank/DDBJ databases">
        <authorList>
            <person name="Kjaerup R.B."/>
            <person name="Dalgaard T.S."/>
            <person name="Juul-Madsen H.R."/>
        </authorList>
    </citation>
    <scope>NUCLEOTIDE SEQUENCE [LARGE SCALE GENOMIC DNA]</scope>
    <source>
        <strain evidence="2 3">1276495.2</strain>
    </source>
</reference>
<protein>
    <submittedName>
        <fullName evidence="2">Pyrrolo-quinoline quinone</fullName>
    </submittedName>
</protein>
<organism evidence="2 3">
    <name type="scientific">Mycobacterium asiaticum</name>
    <dbReference type="NCBI Taxonomy" id="1790"/>
    <lineage>
        <taxon>Bacteria</taxon>
        <taxon>Bacillati</taxon>
        <taxon>Actinomycetota</taxon>
        <taxon>Actinomycetes</taxon>
        <taxon>Mycobacteriales</taxon>
        <taxon>Mycobacteriaceae</taxon>
        <taxon>Mycobacterium</taxon>
    </lineage>
</organism>
<dbReference type="InterPro" id="IPR002372">
    <property type="entry name" value="PQQ_rpt_dom"/>
</dbReference>
<accession>A0A1A3KKG7</accession>
<dbReference type="RefSeq" id="WP_065140481.1">
    <property type="nucleotide sequence ID" value="NZ_LZLM01000078.1"/>
</dbReference>
<name>A0A1A3KKG7_MYCAS</name>